<evidence type="ECO:0000259" key="7">
    <source>
        <dbReference type="PROSITE" id="PS51296"/>
    </source>
</evidence>
<keyword evidence="4" id="KW-0411">Iron-sulfur</keyword>
<evidence type="ECO:0000313" key="9">
    <source>
        <dbReference type="Proteomes" id="UP000050421"/>
    </source>
</evidence>
<dbReference type="PATRIC" id="fig|1305737.6.peg.640"/>
<dbReference type="Gene3D" id="2.102.10.10">
    <property type="entry name" value="Rieske [2Fe-2S] iron-sulphur domain"/>
    <property type="match status" value="1"/>
</dbReference>
<gene>
    <name evidence="8" type="primary">petC</name>
    <name evidence="8" type="ORF">HLUCCX10_00900</name>
</gene>
<dbReference type="CDD" id="cd03467">
    <property type="entry name" value="Rieske"/>
    <property type="match status" value="1"/>
</dbReference>
<dbReference type="InterPro" id="IPR005805">
    <property type="entry name" value="Rieske_Fe-S_prot_C"/>
</dbReference>
<keyword evidence="5" id="KW-1015">Disulfide bond</keyword>
<evidence type="ECO:0000256" key="1">
    <source>
        <dbReference type="ARBA" id="ARBA00022714"/>
    </source>
</evidence>
<dbReference type="GO" id="GO:0046872">
    <property type="term" value="F:metal ion binding"/>
    <property type="evidence" value="ECO:0007669"/>
    <property type="project" value="UniProtKB-KW"/>
</dbReference>
<dbReference type="STRING" id="1305737.GCA_000526355_01298"/>
<dbReference type="GO" id="GO:0016020">
    <property type="term" value="C:membrane"/>
    <property type="evidence" value="ECO:0007669"/>
    <property type="project" value="InterPro"/>
</dbReference>
<name>A0A0P8AV35_9BACT</name>
<dbReference type="SUPFAM" id="SSF50022">
    <property type="entry name" value="ISP domain"/>
    <property type="match status" value="1"/>
</dbReference>
<comment type="caution">
    <text evidence="8">The sequence shown here is derived from an EMBL/GenBank/DDBJ whole genome shotgun (WGS) entry which is preliminary data.</text>
</comment>
<reference evidence="8 9" key="1">
    <citation type="submission" date="2015-09" db="EMBL/GenBank/DDBJ databases">
        <title>Identification and resolution of microdiversity through metagenomic sequencing of parallel consortia.</title>
        <authorList>
            <person name="Nelson W.C."/>
            <person name="Romine M.F."/>
            <person name="Lindemann S.R."/>
        </authorList>
    </citation>
    <scope>NUCLEOTIDE SEQUENCE [LARGE SCALE GENOMIC DNA]</scope>
    <source>
        <strain evidence="8">HL-49</strain>
    </source>
</reference>
<dbReference type="EMBL" id="LJXT01000003">
    <property type="protein sequence ID" value="KPQ20005.1"/>
    <property type="molecule type" value="Genomic_DNA"/>
</dbReference>
<evidence type="ECO:0000256" key="4">
    <source>
        <dbReference type="ARBA" id="ARBA00023014"/>
    </source>
</evidence>
<evidence type="ECO:0000256" key="2">
    <source>
        <dbReference type="ARBA" id="ARBA00022723"/>
    </source>
</evidence>
<organism evidence="8 9">
    <name type="scientific">Algoriphagus marincola HL-49</name>
    <dbReference type="NCBI Taxonomy" id="1305737"/>
    <lineage>
        <taxon>Bacteria</taxon>
        <taxon>Pseudomonadati</taxon>
        <taxon>Bacteroidota</taxon>
        <taxon>Cytophagia</taxon>
        <taxon>Cytophagales</taxon>
        <taxon>Cyclobacteriaceae</taxon>
        <taxon>Algoriphagus</taxon>
    </lineage>
</organism>
<dbReference type="PANTHER" id="PTHR10134">
    <property type="entry name" value="CYTOCHROME B-C1 COMPLEX SUBUNIT RIESKE, MITOCHONDRIAL"/>
    <property type="match status" value="1"/>
</dbReference>
<evidence type="ECO:0000256" key="6">
    <source>
        <dbReference type="ARBA" id="ARBA00034078"/>
    </source>
</evidence>
<proteinExistence type="predicted"/>
<dbReference type="PRINTS" id="PR00162">
    <property type="entry name" value="RIESKE"/>
</dbReference>
<dbReference type="Proteomes" id="UP000050421">
    <property type="component" value="Unassembled WGS sequence"/>
</dbReference>
<feature type="domain" description="Rieske" evidence="7">
    <location>
        <begin position="90"/>
        <end position="159"/>
    </location>
</feature>
<keyword evidence="2" id="KW-0479">Metal-binding</keyword>
<dbReference type="Pfam" id="PF00355">
    <property type="entry name" value="Rieske"/>
    <property type="match status" value="1"/>
</dbReference>
<keyword evidence="3" id="KW-0408">Iron</keyword>
<dbReference type="eggNOG" id="COG0723">
    <property type="taxonomic scope" value="Bacteria"/>
</dbReference>
<evidence type="ECO:0000256" key="3">
    <source>
        <dbReference type="ARBA" id="ARBA00023004"/>
    </source>
</evidence>
<dbReference type="InterPro" id="IPR036922">
    <property type="entry name" value="Rieske_2Fe-2S_sf"/>
</dbReference>
<dbReference type="OrthoDB" id="9767869at2"/>
<evidence type="ECO:0000313" key="8">
    <source>
        <dbReference type="EMBL" id="KPQ20005.1"/>
    </source>
</evidence>
<dbReference type="InterPro" id="IPR017941">
    <property type="entry name" value="Rieske_2Fe-2S"/>
</dbReference>
<protein>
    <submittedName>
        <fullName evidence="8">Cytochrome b6-f complex iron-sulfur subunit PetC</fullName>
    </submittedName>
</protein>
<accession>A0A0P8AV35</accession>
<dbReference type="GO" id="GO:0051537">
    <property type="term" value="F:2 iron, 2 sulfur cluster binding"/>
    <property type="evidence" value="ECO:0007669"/>
    <property type="project" value="UniProtKB-KW"/>
</dbReference>
<sequence length="161" mass="16978">MKTIQVKSGNLTNSRRAFLEKSGSVLAMSVFGLSFFTSCSDEGDTTPQTPPTGGGSGITVAGNTITIDLNQQTGLANSGGWLLIIEAQTLVVNVGGSYSALTSVCTHSACDRNWSYSGNRFTCSCHGSQFDTEGNVLQGPANRPLERFDTSISNDILTITK</sequence>
<dbReference type="InterPro" id="IPR014349">
    <property type="entry name" value="Rieske_Fe-S_prot"/>
</dbReference>
<comment type="cofactor">
    <cofactor evidence="6">
        <name>[2Fe-2S] cluster</name>
        <dbReference type="ChEBI" id="CHEBI:190135"/>
    </cofactor>
</comment>
<keyword evidence="1" id="KW-0001">2Fe-2S</keyword>
<evidence type="ECO:0000256" key="5">
    <source>
        <dbReference type="ARBA" id="ARBA00023157"/>
    </source>
</evidence>
<dbReference type="AlphaFoldDB" id="A0A0P8AV35"/>
<dbReference type="PROSITE" id="PS51296">
    <property type="entry name" value="RIESKE"/>
    <property type="match status" value="1"/>
</dbReference>